<feature type="region of interest" description="Disordered" evidence="2">
    <location>
        <begin position="514"/>
        <end position="534"/>
    </location>
</feature>
<dbReference type="OrthoDB" id="1926878at2759"/>
<feature type="domain" description="AAA+ ATPase" evidence="3">
    <location>
        <begin position="84"/>
        <end position="248"/>
    </location>
</feature>
<evidence type="ECO:0000313" key="4">
    <source>
        <dbReference type="EMBL" id="KCV67396.1"/>
    </source>
</evidence>
<dbReference type="InterPro" id="IPR050311">
    <property type="entry name" value="ORC1/CDC6"/>
</dbReference>
<sequence length="683" mass="68729">MSLKSTLEVASAKLSKTNDTSSSSSSSNITGPSFLEVFTVSQTTPQSAPSTPTGNPLDRLAIPGRRAELDTLVGLVIGALRGQASGRVYVSGRPGTGKSAMVSALVSYLRHHLAEHRPAVPVAVIRDLRIVKVNCVRVTSPRQLLDQLAALLNSTGGGGSASVAGPSGGQAASSSASDALTAASTFSAASSPPVVLFLDEIDHLSTESLYTVFEWTLLPRARLAVVGIANAFDLIERAMPRLRAKNCEPERMVILPYTRAQLEEVMRHHVRQNGAYGPLRTEAFNRWAKSHSGGPLPPPHGPLAEAEPDLLSPAGALQVSLCASKAAAHGDTRLGLSLLLEAATSLVTQQQQQQLQQQQQPSGEGASALAAGDGPSSIASAGQWQDAAGASDPGPNAAPAPAAPPPPVQGSIFAAAAAARAASLGGGAPAPGTLFPSRPASAGAVGLGADSRPSIFAGRPSTAPAAGPGIAAGGGAGSLLASLPAHQRTVIQSIRDLFEQAALARLAREEEALRAAGPGGSNPGGPLPAGTAPLGLPFSIPPSLRNVFDRYSWRCQHPGAATTGPGTSSSSSSGSRVAGPPQVALTPVSPATFMDILDQLLGRELIRVLSPPVSGPGGAAANDGAAGSLIDGGLAAIFSGNVGAGFAGGGGSRRTSRLGAADIWECRVTLTGSFASSLAGDGL</sequence>
<feature type="region of interest" description="Disordered" evidence="2">
    <location>
        <begin position="558"/>
        <end position="583"/>
    </location>
</feature>
<dbReference type="eggNOG" id="KOG2227">
    <property type="taxonomic scope" value="Eukaryota"/>
</dbReference>
<dbReference type="PANTHER" id="PTHR10763">
    <property type="entry name" value="CELL DIVISION CONTROL PROTEIN 6-RELATED"/>
    <property type="match status" value="1"/>
</dbReference>
<evidence type="ECO:0000259" key="3">
    <source>
        <dbReference type="SMART" id="SM00382"/>
    </source>
</evidence>
<reference evidence="4" key="1">
    <citation type="submission" date="2013-04" db="EMBL/GenBank/DDBJ databases">
        <title>The Genome Sequence of Fonticula alba ATCC 38817.</title>
        <authorList>
            <consortium name="The Broad Institute Genomics Platform"/>
            <person name="Russ C."/>
            <person name="Cuomo C."/>
            <person name="Burger G."/>
            <person name="Gray M.W."/>
            <person name="Holland P.W.H."/>
            <person name="King N."/>
            <person name="Lang F.B.F."/>
            <person name="Roger A.J."/>
            <person name="Ruiz-Trillo I."/>
            <person name="Brown M."/>
            <person name="Walker B."/>
            <person name="Young S."/>
            <person name="Zeng Q."/>
            <person name="Gargeya S."/>
            <person name="Fitzgerald M."/>
            <person name="Haas B."/>
            <person name="Abouelleil A."/>
            <person name="Allen A.W."/>
            <person name="Alvarado L."/>
            <person name="Arachchi H.M."/>
            <person name="Berlin A.M."/>
            <person name="Chapman S.B."/>
            <person name="Gainer-Dewar J."/>
            <person name="Goldberg J."/>
            <person name="Griggs A."/>
            <person name="Gujja S."/>
            <person name="Hansen M."/>
            <person name="Howarth C."/>
            <person name="Imamovic A."/>
            <person name="Ireland A."/>
            <person name="Larimer J."/>
            <person name="McCowan C."/>
            <person name="Murphy C."/>
            <person name="Pearson M."/>
            <person name="Poon T.W."/>
            <person name="Priest M."/>
            <person name="Roberts A."/>
            <person name="Saif S."/>
            <person name="Shea T."/>
            <person name="Sisk P."/>
            <person name="Sykes S."/>
            <person name="Wortman J."/>
            <person name="Nusbaum C."/>
            <person name="Birren B."/>
        </authorList>
    </citation>
    <scope>NUCLEOTIDE SEQUENCE [LARGE SCALE GENOMIC DNA]</scope>
    <source>
        <strain evidence="4">ATCC 38817</strain>
    </source>
</reference>
<dbReference type="SUPFAM" id="SSF52540">
    <property type="entry name" value="P-loop containing nucleoside triphosphate hydrolases"/>
    <property type="match status" value="1"/>
</dbReference>
<dbReference type="GeneID" id="20530913"/>
<protein>
    <recommendedName>
        <fullName evidence="3">AAA+ ATPase domain-containing protein</fullName>
    </recommendedName>
</protein>
<dbReference type="GO" id="GO:0003688">
    <property type="term" value="F:DNA replication origin binding"/>
    <property type="evidence" value="ECO:0007669"/>
    <property type="project" value="TreeGrafter"/>
</dbReference>
<dbReference type="InterPro" id="IPR027417">
    <property type="entry name" value="P-loop_NTPase"/>
</dbReference>
<organism evidence="4">
    <name type="scientific">Fonticula alba</name>
    <name type="common">Slime mold</name>
    <dbReference type="NCBI Taxonomy" id="691883"/>
    <lineage>
        <taxon>Eukaryota</taxon>
        <taxon>Rotosphaerida</taxon>
        <taxon>Fonticulaceae</taxon>
        <taxon>Fonticula</taxon>
    </lineage>
</organism>
<feature type="region of interest" description="Disordered" evidence="2">
    <location>
        <begin position="288"/>
        <end position="308"/>
    </location>
</feature>
<dbReference type="AlphaFoldDB" id="A0A058YZU2"/>
<dbReference type="GO" id="GO:0006270">
    <property type="term" value="P:DNA replication initiation"/>
    <property type="evidence" value="ECO:0007669"/>
    <property type="project" value="TreeGrafter"/>
</dbReference>
<evidence type="ECO:0000256" key="2">
    <source>
        <dbReference type="SAM" id="MobiDB-lite"/>
    </source>
</evidence>
<name>A0A058YZU2_FONAL</name>
<dbReference type="GO" id="GO:0033314">
    <property type="term" value="P:mitotic DNA replication checkpoint signaling"/>
    <property type="evidence" value="ECO:0007669"/>
    <property type="project" value="TreeGrafter"/>
</dbReference>
<dbReference type="PANTHER" id="PTHR10763:SF26">
    <property type="entry name" value="CELL DIVISION CONTROL PROTEIN 6 HOMOLOG"/>
    <property type="match status" value="1"/>
</dbReference>
<dbReference type="InterPro" id="IPR041664">
    <property type="entry name" value="AAA_16"/>
</dbReference>
<feature type="compositionally biased region" description="Pro residues" evidence="2">
    <location>
        <begin position="396"/>
        <end position="408"/>
    </location>
</feature>
<accession>A0A058YZU2</accession>
<dbReference type="SMART" id="SM00382">
    <property type="entry name" value="AAA"/>
    <property type="match status" value="1"/>
</dbReference>
<dbReference type="GO" id="GO:0005634">
    <property type="term" value="C:nucleus"/>
    <property type="evidence" value="ECO:0007669"/>
    <property type="project" value="TreeGrafter"/>
</dbReference>
<dbReference type="Gene3D" id="3.40.50.300">
    <property type="entry name" value="P-loop containing nucleotide triphosphate hydrolases"/>
    <property type="match status" value="1"/>
</dbReference>
<dbReference type="InterPro" id="IPR003593">
    <property type="entry name" value="AAA+_ATPase"/>
</dbReference>
<keyword evidence="5" id="KW-1185">Reference proteome</keyword>
<dbReference type="Pfam" id="PF13191">
    <property type="entry name" value="AAA_16"/>
    <property type="match status" value="1"/>
</dbReference>
<gene>
    <name evidence="4" type="ORF">H696_06188</name>
</gene>
<keyword evidence="1" id="KW-0235">DNA replication</keyword>
<feature type="region of interest" description="Disordered" evidence="2">
    <location>
        <begin position="352"/>
        <end position="409"/>
    </location>
</feature>
<feature type="compositionally biased region" description="Low complexity" evidence="2">
    <location>
        <begin position="386"/>
        <end position="395"/>
    </location>
</feature>
<dbReference type="RefSeq" id="XP_009498207.1">
    <property type="nucleotide sequence ID" value="XM_009499932.1"/>
</dbReference>
<proteinExistence type="predicted"/>
<dbReference type="EMBL" id="KB932225">
    <property type="protein sequence ID" value="KCV67396.1"/>
    <property type="molecule type" value="Genomic_DNA"/>
</dbReference>
<dbReference type="STRING" id="691883.A0A058YZU2"/>
<evidence type="ECO:0000256" key="1">
    <source>
        <dbReference type="ARBA" id="ARBA00022705"/>
    </source>
</evidence>
<evidence type="ECO:0000313" key="5">
    <source>
        <dbReference type="Proteomes" id="UP000030693"/>
    </source>
</evidence>
<feature type="compositionally biased region" description="Low complexity" evidence="2">
    <location>
        <begin position="558"/>
        <end position="581"/>
    </location>
</feature>
<dbReference type="Proteomes" id="UP000030693">
    <property type="component" value="Unassembled WGS sequence"/>
</dbReference>